<sequence>MYVHTLTKTKPNKENFMKIKSIIAFVSVLVLFPVSNVLFAQSQSEDNQSILHELVVKMVDDEWRVVYKNDETKSTVLAKKNDRVSWTAEGSDISFQFDESLFGGSSFELEDGESLMRPLAPGAKVGEYIYAVFVRGAGVFAKGESPPRIIIDRM</sequence>
<reference evidence="1 2" key="1">
    <citation type="submission" date="2017-11" db="EMBL/GenBank/DDBJ databases">
        <title>Rhodohalobacter 15182 sp. nov., isolated from a salt lake.</title>
        <authorList>
            <person name="Han S."/>
        </authorList>
    </citation>
    <scope>NUCLEOTIDE SEQUENCE [LARGE SCALE GENOMIC DNA]</scope>
    <source>
        <strain evidence="1 2">15182</strain>
    </source>
</reference>
<keyword evidence="2" id="KW-1185">Reference proteome</keyword>
<evidence type="ECO:0000313" key="1">
    <source>
        <dbReference type="EMBL" id="PKD43352.1"/>
    </source>
</evidence>
<accession>A0A2N0VGL9</accession>
<dbReference type="EMBL" id="PISP01000003">
    <property type="protein sequence ID" value="PKD43352.1"/>
    <property type="molecule type" value="Genomic_DNA"/>
</dbReference>
<name>A0A2N0VGL9_9BACT</name>
<evidence type="ECO:0000313" key="2">
    <source>
        <dbReference type="Proteomes" id="UP000233398"/>
    </source>
</evidence>
<organism evidence="1 2">
    <name type="scientific">Rhodohalobacter barkolensis</name>
    <dbReference type="NCBI Taxonomy" id="2053187"/>
    <lineage>
        <taxon>Bacteria</taxon>
        <taxon>Pseudomonadati</taxon>
        <taxon>Balneolota</taxon>
        <taxon>Balneolia</taxon>
        <taxon>Balneolales</taxon>
        <taxon>Balneolaceae</taxon>
        <taxon>Rhodohalobacter</taxon>
    </lineage>
</organism>
<comment type="caution">
    <text evidence="1">The sequence shown here is derived from an EMBL/GenBank/DDBJ whole genome shotgun (WGS) entry which is preliminary data.</text>
</comment>
<dbReference type="Proteomes" id="UP000233398">
    <property type="component" value="Unassembled WGS sequence"/>
</dbReference>
<proteinExistence type="predicted"/>
<dbReference type="AlphaFoldDB" id="A0A2N0VGL9"/>
<gene>
    <name evidence="1" type="ORF">CWD77_12140</name>
</gene>
<protein>
    <submittedName>
        <fullName evidence="1">Uncharacterized protein</fullName>
    </submittedName>
</protein>